<dbReference type="AlphaFoldDB" id="A0A3E1NPI1"/>
<evidence type="ECO:0000256" key="1">
    <source>
        <dbReference type="SAM" id="SignalP"/>
    </source>
</evidence>
<dbReference type="EMBL" id="QTJU01000001">
    <property type="protein sequence ID" value="RFM29849.1"/>
    <property type="molecule type" value="Genomic_DNA"/>
</dbReference>
<keyword evidence="4" id="KW-1185">Reference proteome</keyword>
<dbReference type="SUPFAM" id="SSF51556">
    <property type="entry name" value="Metallo-dependent hydrolases"/>
    <property type="match status" value="1"/>
</dbReference>
<dbReference type="Pfam" id="PF01979">
    <property type="entry name" value="Amidohydro_1"/>
    <property type="match status" value="1"/>
</dbReference>
<dbReference type="Gene3D" id="2.30.40.10">
    <property type="entry name" value="Urease, subunit C, domain 1"/>
    <property type="match status" value="1"/>
</dbReference>
<dbReference type="InterPro" id="IPR057744">
    <property type="entry name" value="OTAase-like"/>
</dbReference>
<dbReference type="Gene3D" id="3.20.20.140">
    <property type="entry name" value="Metal-dependent hydrolases"/>
    <property type="match status" value="1"/>
</dbReference>
<dbReference type="Proteomes" id="UP000261284">
    <property type="component" value="Unassembled WGS sequence"/>
</dbReference>
<dbReference type="PANTHER" id="PTHR43135">
    <property type="entry name" value="ALPHA-D-RIBOSE 1-METHYLPHOSPHONATE 5-TRIPHOSPHATE DIPHOSPHATASE"/>
    <property type="match status" value="1"/>
</dbReference>
<dbReference type="InterPro" id="IPR011059">
    <property type="entry name" value="Metal-dep_hydrolase_composite"/>
</dbReference>
<sequence length="425" mass="46813">MRMLCFAVLASLFSPVTSFAQKTTALKCGSLLDTRTGQVLTQQTILIKNGRIEQVTDKPVQADTLIDLSGYFVLPGLIDCHTHVLLQGDVTSDDYAVQLLKESIPYRTLRASRSAAIALGNGFTTIRDLETEGAMYADVDIKKAINNHVIAGPRMQVATRAINTVGHYALSPKEYNWELDLPKGIQEINGADEARRAVREQVAHGADWIKIYADRGYYRQPDGVYHSLPNFTKEEITAVGDETARSHKKLAAHAVTRDGVLDAIRAGAVSIEHGFGMDDECLQLMAKQHVYWCPTIYICDYVADGRAKEGQPINKYFMETFPALFKKAMAAGVTIAYGTDIGGYSWDAPQAKDFEYMVQWGMSPVKAIQTATITAAQLLDMPGQIGEIKAGAWADIIAVKGNPLQNISLLQQVSWVMKEGEVYKK</sequence>
<dbReference type="InterPro" id="IPR051781">
    <property type="entry name" value="Metallo-dep_Hydrolase"/>
</dbReference>
<dbReference type="SMR" id="A0A3E1NPI1"/>
<accession>A0A3E1NPI1</accession>
<organism evidence="3 4">
    <name type="scientific">Deminuibacter soli</name>
    <dbReference type="NCBI Taxonomy" id="2291815"/>
    <lineage>
        <taxon>Bacteria</taxon>
        <taxon>Pseudomonadati</taxon>
        <taxon>Bacteroidota</taxon>
        <taxon>Chitinophagia</taxon>
        <taxon>Chitinophagales</taxon>
        <taxon>Chitinophagaceae</taxon>
        <taxon>Deminuibacter</taxon>
    </lineage>
</organism>
<dbReference type="InterPro" id="IPR006680">
    <property type="entry name" value="Amidohydro-rel"/>
</dbReference>
<keyword evidence="1" id="KW-0732">Signal</keyword>
<dbReference type="InterPro" id="IPR032466">
    <property type="entry name" value="Metal_Hydrolase"/>
</dbReference>
<feature type="chain" id="PRO_5017705970" evidence="1">
    <location>
        <begin position="21"/>
        <end position="425"/>
    </location>
</feature>
<feature type="domain" description="Amidohydrolase-related" evidence="2">
    <location>
        <begin position="72"/>
        <end position="422"/>
    </location>
</feature>
<feature type="signal peptide" evidence="1">
    <location>
        <begin position="1"/>
        <end position="20"/>
    </location>
</feature>
<dbReference type="RefSeq" id="WP_116845604.1">
    <property type="nucleotide sequence ID" value="NZ_QTJU01000001.1"/>
</dbReference>
<dbReference type="PANTHER" id="PTHR43135:SF3">
    <property type="entry name" value="ALPHA-D-RIBOSE 1-METHYLPHOSPHONATE 5-TRIPHOSPHATE DIPHOSPHATASE"/>
    <property type="match status" value="1"/>
</dbReference>
<dbReference type="SUPFAM" id="SSF51338">
    <property type="entry name" value="Composite domain of metallo-dependent hydrolases"/>
    <property type="match status" value="1"/>
</dbReference>
<evidence type="ECO:0000313" key="3">
    <source>
        <dbReference type="EMBL" id="RFM29849.1"/>
    </source>
</evidence>
<keyword evidence="3" id="KW-0378">Hydrolase</keyword>
<dbReference type="GO" id="GO:0016810">
    <property type="term" value="F:hydrolase activity, acting on carbon-nitrogen (but not peptide) bonds"/>
    <property type="evidence" value="ECO:0007669"/>
    <property type="project" value="InterPro"/>
</dbReference>
<dbReference type="CDD" id="cd01299">
    <property type="entry name" value="Met_dep_hydrolase_A"/>
    <property type="match status" value="1"/>
</dbReference>
<dbReference type="OrthoDB" id="9797498at2"/>
<evidence type="ECO:0000259" key="2">
    <source>
        <dbReference type="Pfam" id="PF01979"/>
    </source>
</evidence>
<comment type="caution">
    <text evidence="3">The sequence shown here is derived from an EMBL/GenBank/DDBJ whole genome shotgun (WGS) entry which is preliminary data.</text>
</comment>
<evidence type="ECO:0000313" key="4">
    <source>
        <dbReference type="Proteomes" id="UP000261284"/>
    </source>
</evidence>
<gene>
    <name evidence="3" type="ORF">DXN05_02420</name>
</gene>
<protein>
    <submittedName>
        <fullName evidence="3">Amidohydrolase family protein</fullName>
    </submittedName>
</protein>
<reference evidence="3 4" key="1">
    <citation type="submission" date="2018-08" db="EMBL/GenBank/DDBJ databases">
        <title>Chitinophagaceae sp. K23C18032701, a novel bacterium isolated from forest soil.</title>
        <authorList>
            <person name="Wang C."/>
        </authorList>
    </citation>
    <scope>NUCLEOTIDE SEQUENCE [LARGE SCALE GENOMIC DNA]</scope>
    <source>
        <strain evidence="3 4">K23C18032701</strain>
    </source>
</reference>
<name>A0A3E1NPI1_9BACT</name>
<proteinExistence type="predicted"/>